<keyword evidence="3" id="KW-0554">One-carbon metabolism</keyword>
<sequence length="165" mass="18861">MTLSLIWAMADNRVIGIENRLPWKLPADMKWFRQNTMGKPIIMGRLTFESFGAKPLPGRRNIIVSRNPSYTADGIEVYTSLEDALQSTQNNEETMIIGGMSLYKQALPLADRLYMTLIHANVKGDAWFPEFDLHEWQETARNDFPADEKNPHAYSFITLDKQPGV</sequence>
<dbReference type="GO" id="GO:0043168">
    <property type="term" value="F:anion binding"/>
    <property type="evidence" value="ECO:0007669"/>
    <property type="project" value="UniProtKB-ARBA"/>
</dbReference>
<keyword evidence="5 7" id="KW-0560">Oxidoreductase</keyword>
<dbReference type="SUPFAM" id="SSF53597">
    <property type="entry name" value="Dihydrofolate reductase-like"/>
    <property type="match status" value="1"/>
</dbReference>
<dbReference type="FunFam" id="3.40.430.10:FF:000001">
    <property type="entry name" value="Dihydrofolate reductase"/>
    <property type="match status" value="1"/>
</dbReference>
<dbReference type="PANTHER" id="PTHR48069">
    <property type="entry name" value="DIHYDROFOLATE REDUCTASE"/>
    <property type="match status" value="1"/>
</dbReference>
<evidence type="ECO:0000256" key="4">
    <source>
        <dbReference type="ARBA" id="ARBA00022857"/>
    </source>
</evidence>
<dbReference type="Gene3D" id="3.40.430.10">
    <property type="entry name" value="Dihydrofolate Reductase, subunit A"/>
    <property type="match status" value="1"/>
</dbReference>
<evidence type="ECO:0000256" key="5">
    <source>
        <dbReference type="ARBA" id="ARBA00023002"/>
    </source>
</evidence>
<feature type="domain" description="DHFR" evidence="6">
    <location>
        <begin position="2"/>
        <end position="161"/>
    </location>
</feature>
<dbReference type="CDD" id="cd00209">
    <property type="entry name" value="DHFR"/>
    <property type="match status" value="1"/>
</dbReference>
<dbReference type="GO" id="GO:0046655">
    <property type="term" value="P:folic acid metabolic process"/>
    <property type="evidence" value="ECO:0007669"/>
    <property type="project" value="TreeGrafter"/>
</dbReference>
<dbReference type="GO" id="GO:0006730">
    <property type="term" value="P:one-carbon metabolic process"/>
    <property type="evidence" value="ECO:0007669"/>
    <property type="project" value="UniProtKB-KW"/>
</dbReference>
<dbReference type="GO" id="GO:0046654">
    <property type="term" value="P:tetrahydrofolate biosynthetic process"/>
    <property type="evidence" value="ECO:0007669"/>
    <property type="project" value="InterPro"/>
</dbReference>
<name>A0A3B1ALI3_9ZZZZ</name>
<evidence type="ECO:0000256" key="2">
    <source>
        <dbReference type="ARBA" id="ARBA00012856"/>
    </source>
</evidence>
<dbReference type="Pfam" id="PF00186">
    <property type="entry name" value="DHFR_1"/>
    <property type="match status" value="1"/>
</dbReference>
<dbReference type="GO" id="GO:0046452">
    <property type="term" value="P:dihydrofolate metabolic process"/>
    <property type="evidence" value="ECO:0007669"/>
    <property type="project" value="TreeGrafter"/>
</dbReference>
<dbReference type="PANTHER" id="PTHR48069:SF3">
    <property type="entry name" value="DIHYDROFOLATE REDUCTASE"/>
    <property type="match status" value="1"/>
</dbReference>
<comment type="pathway">
    <text evidence="1">Cofactor biosynthesis; tetrahydrofolate biosynthesis; 5,6,7,8-tetrahydrofolate from 7,8-dihydrofolate: step 1/1.</text>
</comment>
<protein>
    <recommendedName>
        <fullName evidence="2">dihydrofolate reductase</fullName>
        <ecNumber evidence="2">1.5.1.3</ecNumber>
    </recommendedName>
</protein>
<evidence type="ECO:0000256" key="1">
    <source>
        <dbReference type="ARBA" id="ARBA00004903"/>
    </source>
</evidence>
<organism evidence="7">
    <name type="scientific">hydrothermal vent metagenome</name>
    <dbReference type="NCBI Taxonomy" id="652676"/>
    <lineage>
        <taxon>unclassified sequences</taxon>
        <taxon>metagenomes</taxon>
        <taxon>ecological metagenomes</taxon>
    </lineage>
</organism>
<gene>
    <name evidence="7" type="ORF">MNBD_GAMMA19-1206</name>
</gene>
<dbReference type="EC" id="1.5.1.3" evidence="2"/>
<evidence type="ECO:0000313" key="7">
    <source>
        <dbReference type="EMBL" id="VAX04612.1"/>
    </source>
</evidence>
<dbReference type="PIRSF" id="PIRSF000194">
    <property type="entry name" value="DHFR"/>
    <property type="match status" value="1"/>
</dbReference>
<dbReference type="GO" id="GO:0050661">
    <property type="term" value="F:NADP binding"/>
    <property type="evidence" value="ECO:0007669"/>
    <property type="project" value="InterPro"/>
</dbReference>
<reference evidence="7" key="1">
    <citation type="submission" date="2018-06" db="EMBL/GenBank/DDBJ databases">
        <authorList>
            <person name="Zhirakovskaya E."/>
        </authorList>
    </citation>
    <scope>NUCLEOTIDE SEQUENCE</scope>
</reference>
<dbReference type="GO" id="GO:0005829">
    <property type="term" value="C:cytosol"/>
    <property type="evidence" value="ECO:0007669"/>
    <property type="project" value="TreeGrafter"/>
</dbReference>
<proteinExistence type="predicted"/>
<dbReference type="InterPro" id="IPR012259">
    <property type="entry name" value="DHFR"/>
</dbReference>
<dbReference type="NCBIfam" id="NF008037">
    <property type="entry name" value="PRK10769.1"/>
    <property type="match status" value="1"/>
</dbReference>
<dbReference type="InterPro" id="IPR017925">
    <property type="entry name" value="DHFR_CS"/>
</dbReference>
<accession>A0A3B1ALI3</accession>
<dbReference type="InterPro" id="IPR001796">
    <property type="entry name" value="DHFR_dom"/>
</dbReference>
<evidence type="ECO:0000256" key="3">
    <source>
        <dbReference type="ARBA" id="ARBA00022563"/>
    </source>
</evidence>
<dbReference type="PROSITE" id="PS51330">
    <property type="entry name" value="DHFR_2"/>
    <property type="match status" value="1"/>
</dbReference>
<evidence type="ECO:0000259" key="6">
    <source>
        <dbReference type="PROSITE" id="PS51330"/>
    </source>
</evidence>
<dbReference type="GO" id="GO:0004146">
    <property type="term" value="F:dihydrofolate reductase activity"/>
    <property type="evidence" value="ECO:0007669"/>
    <property type="project" value="UniProtKB-EC"/>
</dbReference>
<keyword evidence="4" id="KW-0521">NADP</keyword>
<dbReference type="AlphaFoldDB" id="A0A3B1ALI3"/>
<dbReference type="InterPro" id="IPR024072">
    <property type="entry name" value="DHFR-like_dom_sf"/>
</dbReference>
<dbReference type="EMBL" id="UOFV01000482">
    <property type="protein sequence ID" value="VAX04612.1"/>
    <property type="molecule type" value="Genomic_DNA"/>
</dbReference>
<dbReference type="PRINTS" id="PR00070">
    <property type="entry name" value="DHFR"/>
</dbReference>
<dbReference type="PROSITE" id="PS00075">
    <property type="entry name" value="DHFR_1"/>
    <property type="match status" value="1"/>
</dbReference>